<dbReference type="KEGG" id="cbk:CLL_A2759"/>
<gene>
    <name evidence="1" type="ordered locus">CLL_A2759</name>
</gene>
<evidence type="ECO:0000313" key="1">
    <source>
        <dbReference type="EMBL" id="ACD23925.1"/>
    </source>
</evidence>
<reference evidence="1" key="1">
    <citation type="submission" date="2009-06" db="EMBL/GenBank/DDBJ databases">
        <authorList>
            <consortium name="US DOE Joint Genome Institute (JGI-PGF)"/>
            <person name="Lucas S."/>
            <person name="Copeland A."/>
            <person name="Lapidus A."/>
            <person name="Glavina del Rio T."/>
            <person name="Dalin E."/>
            <person name="Tice H."/>
            <person name="Bruce D."/>
            <person name="Goodwin L."/>
            <person name="Pitluck S."/>
            <person name="Kyrpides N."/>
            <person name="Mavromatis K."/>
            <person name="Ivanova N."/>
            <person name="Saunders E."/>
            <person name="Brettin T."/>
            <person name="Detter J.C."/>
            <person name="Han C."/>
            <person name="Larimer F."/>
            <person name="Land M."/>
            <person name="Hauser L."/>
            <person name="Markowitz V."/>
            <person name="Cheng J.-F."/>
            <person name="Hugenholtz P."/>
            <person name="Woyke T."/>
            <person name="Wu D."/>
            <person name="Gronow S."/>
            <person name="Klenk H.-P."/>
            <person name="Eisen J.A."/>
        </authorList>
    </citation>
    <scope>NUCLEOTIDE SEQUENCE</scope>
    <source>
        <strain evidence="1">Eklund 17B</strain>
    </source>
</reference>
<accession>B2TNZ0</accession>
<dbReference type="AlphaFoldDB" id="B2TNZ0"/>
<dbReference type="PATRIC" id="fig|935198.13.peg.2721"/>
<protein>
    <submittedName>
        <fullName evidence="1">Uncharacterized protein</fullName>
    </submittedName>
</protein>
<sequence length="49" mass="5990">MTAKELAAKTVRDIAKRRERKENEFLAYQKYHTEKKKCRWSVKKGGYKW</sequence>
<dbReference type="HOGENOM" id="CLU_211409_0_0_9"/>
<reference evidence="1" key="2">
    <citation type="submission" date="2009-08" db="EMBL/GenBank/DDBJ databases">
        <authorList>
            <person name="Shrivastava S."/>
            <person name="Brinkac L.M."/>
            <person name="Dodson R.J."/>
            <person name="Harkins D.M."/>
            <person name="Durkin A.S."/>
            <person name="Sutton G."/>
        </authorList>
    </citation>
    <scope>NUCLEOTIDE SEQUENCE</scope>
    <source>
        <strain evidence="1">Eklund 17B</strain>
    </source>
</reference>
<proteinExistence type="predicted"/>
<accession>U4PB92</accession>
<name>B2TNZ0_CLOBB</name>
<organism evidence="1">
    <name type="scientific">Clostridium botulinum (strain Eklund 17B / Type B)</name>
    <dbReference type="NCBI Taxonomy" id="935198"/>
    <lineage>
        <taxon>Bacteria</taxon>
        <taxon>Bacillati</taxon>
        <taxon>Bacillota</taxon>
        <taxon>Clostridia</taxon>
        <taxon>Eubacteriales</taxon>
        <taxon>Clostridiaceae</taxon>
        <taxon>Clostridium</taxon>
    </lineage>
</organism>
<dbReference type="EMBL" id="CP001056">
    <property type="protein sequence ID" value="ACD23925.1"/>
    <property type="molecule type" value="Genomic_DNA"/>
</dbReference>